<protein>
    <submittedName>
        <fullName evidence="2">Uncharacterized protein</fullName>
    </submittedName>
</protein>
<keyword evidence="3" id="KW-1185">Reference proteome</keyword>
<feature type="compositionally biased region" description="Basic and acidic residues" evidence="1">
    <location>
        <begin position="1"/>
        <end position="17"/>
    </location>
</feature>
<accession>A0AAV7RNL3</accession>
<name>A0AAV7RNL3_PLEWA</name>
<comment type="caution">
    <text evidence="2">The sequence shown here is derived from an EMBL/GenBank/DDBJ whole genome shotgun (WGS) entry which is preliminary data.</text>
</comment>
<sequence length="88" mass="10031">MGKADRKQSKLQFDLRKSTKSQGNGVEVAGGMQEPLGAGRDTELKQILVAMQHSLTKIDCKIDTLTYRIDRMPKRMDKHAERLDMVER</sequence>
<reference evidence="2" key="1">
    <citation type="journal article" date="2022" name="bioRxiv">
        <title>Sequencing and chromosome-scale assembly of the giantPleurodeles waltlgenome.</title>
        <authorList>
            <person name="Brown T."/>
            <person name="Elewa A."/>
            <person name="Iarovenko S."/>
            <person name="Subramanian E."/>
            <person name="Araus A.J."/>
            <person name="Petzold A."/>
            <person name="Susuki M."/>
            <person name="Suzuki K.-i.T."/>
            <person name="Hayashi T."/>
            <person name="Toyoda A."/>
            <person name="Oliveira C."/>
            <person name="Osipova E."/>
            <person name="Leigh N.D."/>
            <person name="Simon A."/>
            <person name="Yun M.H."/>
        </authorList>
    </citation>
    <scope>NUCLEOTIDE SEQUENCE</scope>
    <source>
        <strain evidence="2">20211129_DDA</strain>
        <tissue evidence="2">Liver</tissue>
    </source>
</reference>
<gene>
    <name evidence="2" type="ORF">NDU88_007153</name>
</gene>
<proteinExistence type="predicted"/>
<evidence type="ECO:0000313" key="2">
    <source>
        <dbReference type="EMBL" id="KAJ1154401.1"/>
    </source>
</evidence>
<dbReference type="Proteomes" id="UP001066276">
    <property type="component" value="Chromosome 5"/>
</dbReference>
<evidence type="ECO:0000313" key="3">
    <source>
        <dbReference type="Proteomes" id="UP001066276"/>
    </source>
</evidence>
<feature type="region of interest" description="Disordered" evidence="1">
    <location>
        <begin position="1"/>
        <end position="37"/>
    </location>
</feature>
<dbReference type="EMBL" id="JANPWB010000009">
    <property type="protein sequence ID" value="KAJ1154401.1"/>
    <property type="molecule type" value="Genomic_DNA"/>
</dbReference>
<evidence type="ECO:0000256" key="1">
    <source>
        <dbReference type="SAM" id="MobiDB-lite"/>
    </source>
</evidence>
<dbReference type="AlphaFoldDB" id="A0AAV7RNL3"/>
<organism evidence="2 3">
    <name type="scientific">Pleurodeles waltl</name>
    <name type="common">Iberian ribbed newt</name>
    <dbReference type="NCBI Taxonomy" id="8319"/>
    <lineage>
        <taxon>Eukaryota</taxon>
        <taxon>Metazoa</taxon>
        <taxon>Chordata</taxon>
        <taxon>Craniata</taxon>
        <taxon>Vertebrata</taxon>
        <taxon>Euteleostomi</taxon>
        <taxon>Amphibia</taxon>
        <taxon>Batrachia</taxon>
        <taxon>Caudata</taxon>
        <taxon>Salamandroidea</taxon>
        <taxon>Salamandridae</taxon>
        <taxon>Pleurodelinae</taxon>
        <taxon>Pleurodeles</taxon>
    </lineage>
</organism>